<keyword evidence="6" id="KW-0843">Virulence</keyword>
<evidence type="ECO:0000256" key="6">
    <source>
        <dbReference type="ARBA" id="ARBA00023026"/>
    </source>
</evidence>
<dbReference type="AlphaFoldDB" id="A0A370GEE5"/>
<dbReference type="Gene3D" id="1.10.10.10">
    <property type="entry name" value="Winged helix-like DNA-binding domain superfamily/Winged helix DNA-binding domain"/>
    <property type="match status" value="1"/>
</dbReference>
<comment type="function">
    <text evidence="10">Member of the two-component regulatory system HssS/HssR involved in intracellular heme homeostasis and tempering of staphylococcal virulence. Phosphorylated HssR binds to a direct repeat sequence within hrtAB promoter and activates the expression of hrtAB, an efflux pump, in response to extracellular heme, hemin, hemoglobin or blood.</text>
</comment>
<evidence type="ECO:0000259" key="14">
    <source>
        <dbReference type="PROSITE" id="PS50110"/>
    </source>
</evidence>
<dbReference type="PROSITE" id="PS50110">
    <property type="entry name" value="RESPONSE_REGULATORY"/>
    <property type="match status" value="1"/>
</dbReference>
<dbReference type="SUPFAM" id="SSF52172">
    <property type="entry name" value="CheY-like"/>
    <property type="match status" value="1"/>
</dbReference>
<dbReference type="InterPro" id="IPR016032">
    <property type="entry name" value="Sig_transdc_resp-reg_C-effctor"/>
</dbReference>
<dbReference type="Proteomes" id="UP000255326">
    <property type="component" value="Unassembled WGS sequence"/>
</dbReference>
<dbReference type="CDD" id="cd17574">
    <property type="entry name" value="REC_OmpR"/>
    <property type="match status" value="1"/>
</dbReference>
<keyword evidence="2" id="KW-0963">Cytoplasm</keyword>
<accession>A0A370GEE5</accession>
<protein>
    <recommendedName>
        <fullName evidence="11">Heme response regulator HssR</fullName>
    </recommendedName>
</protein>
<reference evidence="16 17" key="1">
    <citation type="submission" date="2018-07" db="EMBL/GenBank/DDBJ databases">
        <title>Genomic Encyclopedia of Type Strains, Phase IV (KMG-IV): sequencing the most valuable type-strain genomes for metagenomic binning, comparative biology and taxonomic classification.</title>
        <authorList>
            <person name="Goeker M."/>
        </authorList>
    </citation>
    <scope>NUCLEOTIDE SEQUENCE [LARGE SCALE GENOMIC DNA]</scope>
    <source>
        <strain evidence="16 17">DSM 25281</strain>
    </source>
</reference>
<keyword evidence="4" id="KW-0902">Two-component regulatory system</keyword>
<dbReference type="EMBL" id="QQAY01000005">
    <property type="protein sequence ID" value="RDI42175.1"/>
    <property type="molecule type" value="Genomic_DNA"/>
</dbReference>
<comment type="subcellular location">
    <subcellularLocation>
        <location evidence="1">Cytoplasm</location>
    </subcellularLocation>
</comment>
<evidence type="ECO:0000256" key="3">
    <source>
        <dbReference type="ARBA" id="ARBA00022553"/>
    </source>
</evidence>
<sequence length="227" mass="26287">MMTNILIVDDDIHILNLLTIHLSKDGYQVFQAKDGVEALDLLQEKSCQLAVVDVMMPYLDGFELTKKIREQYNIPVILLTAKNQIEDKEQGYAAGTDDYLVKPFEPKELSFRIKALLRRYDSRADDSVVRIGHTTIDKKSYEVQTGSRTILLPLKEFELLYFLMSNPLQVFSRDRLIEQVWGFDFSGDERTVDVHIKRIRERFSTLTDDFQIKTVRGVGYSLEAKRS</sequence>
<comment type="caution">
    <text evidence="16">The sequence shown here is derived from an EMBL/GenBank/DDBJ whole genome shotgun (WGS) entry which is preliminary data.</text>
</comment>
<dbReference type="FunFam" id="3.40.50.2300:FF:000001">
    <property type="entry name" value="DNA-binding response regulator PhoB"/>
    <property type="match status" value="1"/>
</dbReference>
<dbReference type="InterPro" id="IPR001867">
    <property type="entry name" value="OmpR/PhoB-type_DNA-bd"/>
</dbReference>
<evidence type="ECO:0000256" key="11">
    <source>
        <dbReference type="ARBA" id="ARBA00039976"/>
    </source>
</evidence>
<dbReference type="Pfam" id="PF00486">
    <property type="entry name" value="Trans_reg_C"/>
    <property type="match status" value="1"/>
</dbReference>
<dbReference type="GO" id="GO:0000976">
    <property type="term" value="F:transcription cis-regulatory region binding"/>
    <property type="evidence" value="ECO:0007669"/>
    <property type="project" value="TreeGrafter"/>
</dbReference>
<dbReference type="CDD" id="cd00383">
    <property type="entry name" value="trans_reg_C"/>
    <property type="match status" value="1"/>
</dbReference>
<gene>
    <name evidence="16" type="ORF">DFR59_10514</name>
</gene>
<evidence type="ECO:0000259" key="15">
    <source>
        <dbReference type="PROSITE" id="PS51755"/>
    </source>
</evidence>
<dbReference type="GO" id="GO:0006355">
    <property type="term" value="P:regulation of DNA-templated transcription"/>
    <property type="evidence" value="ECO:0007669"/>
    <property type="project" value="InterPro"/>
</dbReference>
<dbReference type="GO" id="GO:0005829">
    <property type="term" value="C:cytosol"/>
    <property type="evidence" value="ECO:0007669"/>
    <property type="project" value="TreeGrafter"/>
</dbReference>
<dbReference type="SMART" id="SM00448">
    <property type="entry name" value="REC"/>
    <property type="match status" value="1"/>
</dbReference>
<organism evidence="16 17">
    <name type="scientific">Falsibacillus pallidus</name>
    <dbReference type="NCBI Taxonomy" id="493781"/>
    <lineage>
        <taxon>Bacteria</taxon>
        <taxon>Bacillati</taxon>
        <taxon>Bacillota</taxon>
        <taxon>Bacilli</taxon>
        <taxon>Bacillales</taxon>
        <taxon>Bacillaceae</taxon>
        <taxon>Falsibacillus</taxon>
    </lineage>
</organism>
<evidence type="ECO:0000256" key="12">
    <source>
        <dbReference type="PROSITE-ProRule" id="PRU00169"/>
    </source>
</evidence>
<evidence type="ECO:0000256" key="13">
    <source>
        <dbReference type="PROSITE-ProRule" id="PRU01091"/>
    </source>
</evidence>
<dbReference type="SUPFAM" id="SSF46894">
    <property type="entry name" value="C-terminal effector domain of the bipartite response regulators"/>
    <property type="match status" value="1"/>
</dbReference>
<dbReference type="PROSITE" id="PS51755">
    <property type="entry name" value="OMPR_PHOB"/>
    <property type="match status" value="1"/>
</dbReference>
<feature type="DNA-binding region" description="OmpR/PhoB-type" evidence="13">
    <location>
        <begin position="126"/>
        <end position="224"/>
    </location>
</feature>
<feature type="domain" description="OmpR/PhoB-type" evidence="15">
    <location>
        <begin position="126"/>
        <end position="224"/>
    </location>
</feature>
<evidence type="ECO:0000256" key="4">
    <source>
        <dbReference type="ARBA" id="ARBA00023012"/>
    </source>
</evidence>
<dbReference type="SMART" id="SM00862">
    <property type="entry name" value="Trans_reg_C"/>
    <property type="match status" value="1"/>
</dbReference>
<evidence type="ECO:0000256" key="8">
    <source>
        <dbReference type="ARBA" id="ARBA00023159"/>
    </source>
</evidence>
<feature type="modified residue" description="4-aspartylphosphate" evidence="12">
    <location>
        <position position="53"/>
    </location>
</feature>
<proteinExistence type="predicted"/>
<name>A0A370GEE5_9BACI</name>
<dbReference type="InterPro" id="IPR036388">
    <property type="entry name" value="WH-like_DNA-bd_sf"/>
</dbReference>
<dbReference type="GO" id="GO:0000156">
    <property type="term" value="F:phosphorelay response regulator activity"/>
    <property type="evidence" value="ECO:0007669"/>
    <property type="project" value="TreeGrafter"/>
</dbReference>
<evidence type="ECO:0000256" key="7">
    <source>
        <dbReference type="ARBA" id="ARBA00023125"/>
    </source>
</evidence>
<evidence type="ECO:0000313" key="16">
    <source>
        <dbReference type="EMBL" id="RDI42175.1"/>
    </source>
</evidence>
<evidence type="ECO:0000256" key="2">
    <source>
        <dbReference type="ARBA" id="ARBA00022490"/>
    </source>
</evidence>
<dbReference type="PANTHER" id="PTHR48111">
    <property type="entry name" value="REGULATOR OF RPOS"/>
    <property type="match status" value="1"/>
</dbReference>
<dbReference type="PANTHER" id="PTHR48111:SF49">
    <property type="entry name" value="HEME RESPONSE REGULATOR HSSR"/>
    <property type="match status" value="1"/>
</dbReference>
<dbReference type="InterPro" id="IPR001789">
    <property type="entry name" value="Sig_transdc_resp-reg_receiver"/>
</dbReference>
<dbReference type="Gene3D" id="3.40.50.2300">
    <property type="match status" value="1"/>
</dbReference>
<keyword evidence="8" id="KW-0010">Activator</keyword>
<evidence type="ECO:0000313" key="17">
    <source>
        <dbReference type="Proteomes" id="UP000255326"/>
    </source>
</evidence>
<evidence type="ECO:0000256" key="5">
    <source>
        <dbReference type="ARBA" id="ARBA00023015"/>
    </source>
</evidence>
<dbReference type="Pfam" id="PF00072">
    <property type="entry name" value="Response_reg"/>
    <property type="match status" value="1"/>
</dbReference>
<feature type="domain" description="Response regulatory" evidence="14">
    <location>
        <begin position="4"/>
        <end position="117"/>
    </location>
</feature>
<keyword evidence="9" id="KW-0804">Transcription</keyword>
<dbReference type="InterPro" id="IPR039420">
    <property type="entry name" value="WalR-like"/>
</dbReference>
<keyword evidence="5" id="KW-0805">Transcription regulation</keyword>
<evidence type="ECO:0000256" key="1">
    <source>
        <dbReference type="ARBA" id="ARBA00004496"/>
    </source>
</evidence>
<keyword evidence="17" id="KW-1185">Reference proteome</keyword>
<evidence type="ECO:0000256" key="9">
    <source>
        <dbReference type="ARBA" id="ARBA00023163"/>
    </source>
</evidence>
<dbReference type="FunFam" id="1.10.10.10:FF:000018">
    <property type="entry name" value="DNA-binding response regulator ResD"/>
    <property type="match status" value="1"/>
</dbReference>
<dbReference type="GO" id="GO:0032993">
    <property type="term" value="C:protein-DNA complex"/>
    <property type="evidence" value="ECO:0007669"/>
    <property type="project" value="TreeGrafter"/>
</dbReference>
<keyword evidence="3 12" id="KW-0597">Phosphoprotein</keyword>
<dbReference type="InterPro" id="IPR011006">
    <property type="entry name" value="CheY-like_superfamily"/>
</dbReference>
<evidence type="ECO:0000256" key="10">
    <source>
        <dbReference type="ARBA" id="ARBA00037471"/>
    </source>
</evidence>
<keyword evidence="7 13" id="KW-0238">DNA-binding</keyword>